<dbReference type="EMBL" id="JAME01000039">
    <property type="protein sequence ID" value="ETX27181.1"/>
    <property type="molecule type" value="Genomic_DNA"/>
</dbReference>
<organism evidence="2 3">
    <name type="scientific">Roseivivax isoporae LMG 25204</name>
    <dbReference type="NCBI Taxonomy" id="1449351"/>
    <lineage>
        <taxon>Bacteria</taxon>
        <taxon>Pseudomonadati</taxon>
        <taxon>Pseudomonadota</taxon>
        <taxon>Alphaproteobacteria</taxon>
        <taxon>Rhodobacterales</taxon>
        <taxon>Roseobacteraceae</taxon>
        <taxon>Roseivivax</taxon>
    </lineage>
</organism>
<dbReference type="eggNOG" id="ENOG502Z7MU">
    <property type="taxonomic scope" value="Bacteria"/>
</dbReference>
<name>X7F517_9RHOB</name>
<dbReference type="STRING" id="1449351.RISW2_15445"/>
<feature type="domain" description="SseB protein N-terminal" evidence="1">
    <location>
        <begin position="15"/>
        <end position="120"/>
    </location>
</feature>
<evidence type="ECO:0000313" key="3">
    <source>
        <dbReference type="Proteomes" id="UP000023430"/>
    </source>
</evidence>
<evidence type="ECO:0000313" key="2">
    <source>
        <dbReference type="EMBL" id="ETX27181.1"/>
    </source>
</evidence>
<dbReference type="InterPro" id="IPR009839">
    <property type="entry name" value="SseB_N"/>
</dbReference>
<keyword evidence="3" id="KW-1185">Reference proteome</keyword>
<comment type="caution">
    <text evidence="2">The sequence shown here is derived from an EMBL/GenBank/DDBJ whole genome shotgun (WGS) entry which is preliminary data.</text>
</comment>
<feature type="non-terminal residue" evidence="2">
    <location>
        <position position="210"/>
    </location>
</feature>
<dbReference type="AlphaFoldDB" id="X7F517"/>
<sequence length="210" mass="21593">MTDETPLDAAHRVMTEAPEDDAARLRFYARLADSELCLMLVREAEGGTLDPEIFAVEGGRFVLAFDREDRLAAFAGRAVAYAAMPGRALAGMLAGQGVGIGLNLDAAPSAMLLPAEAVDWLANTLAEAEGTPAPAEARPVEVRPPEGLPRTLLAALDGALARAGGIASHAALAAVRYEDGGRGHLLAIVGAAPGAEGALARSVQEALVFS</sequence>
<proteinExistence type="predicted"/>
<reference evidence="2 3" key="1">
    <citation type="submission" date="2014-01" db="EMBL/GenBank/DDBJ databases">
        <title>Roseivivax isoporae LMG 25204 Genome Sequencing.</title>
        <authorList>
            <person name="Lai Q."/>
            <person name="Li G."/>
            <person name="Shao Z."/>
        </authorList>
    </citation>
    <scope>NUCLEOTIDE SEQUENCE [LARGE SCALE GENOMIC DNA]</scope>
    <source>
        <strain evidence="2 3">LMG 25204</strain>
    </source>
</reference>
<protein>
    <recommendedName>
        <fullName evidence="1">SseB protein N-terminal domain-containing protein</fullName>
    </recommendedName>
</protein>
<gene>
    <name evidence="2" type="ORF">RISW2_15445</name>
</gene>
<accession>X7F517</accession>
<dbReference type="Pfam" id="PF07179">
    <property type="entry name" value="SseB"/>
    <property type="match status" value="1"/>
</dbReference>
<dbReference type="OrthoDB" id="7831317at2"/>
<dbReference type="RefSeq" id="WP_043774184.1">
    <property type="nucleotide sequence ID" value="NZ_JAME01000039.1"/>
</dbReference>
<dbReference type="Proteomes" id="UP000023430">
    <property type="component" value="Unassembled WGS sequence"/>
</dbReference>
<evidence type="ECO:0000259" key="1">
    <source>
        <dbReference type="Pfam" id="PF07179"/>
    </source>
</evidence>